<dbReference type="PANTHER" id="PTHR42901:SF1">
    <property type="entry name" value="ALCOHOL DEHYDROGENASE"/>
    <property type="match status" value="1"/>
</dbReference>
<dbReference type="InterPro" id="IPR036291">
    <property type="entry name" value="NAD(P)-bd_dom_sf"/>
</dbReference>
<evidence type="ECO:0000256" key="1">
    <source>
        <dbReference type="ARBA" id="ARBA00006484"/>
    </source>
</evidence>
<dbReference type="Gene3D" id="3.40.50.720">
    <property type="entry name" value="NAD(P)-binding Rossmann-like Domain"/>
    <property type="match status" value="1"/>
</dbReference>
<comment type="similarity">
    <text evidence="1 3">Belongs to the short-chain dehydrogenases/reductases (SDR) family.</text>
</comment>
<dbReference type="SUPFAM" id="SSF51735">
    <property type="entry name" value="NAD(P)-binding Rossmann-fold domains"/>
    <property type="match status" value="1"/>
</dbReference>
<evidence type="ECO:0000256" key="2">
    <source>
        <dbReference type="ARBA" id="ARBA00023002"/>
    </source>
</evidence>
<organism evidence="4 5">
    <name type="scientific">Zhenhengia yiwuensis</name>
    <dbReference type="NCBI Taxonomy" id="2763666"/>
    <lineage>
        <taxon>Bacteria</taxon>
        <taxon>Bacillati</taxon>
        <taxon>Bacillota</taxon>
        <taxon>Clostridia</taxon>
        <taxon>Lachnospirales</taxon>
        <taxon>Lachnospiraceae</taxon>
        <taxon>Zhenhengia</taxon>
    </lineage>
</organism>
<dbReference type="Proteomes" id="UP000655830">
    <property type="component" value="Unassembled WGS sequence"/>
</dbReference>
<reference evidence="4" key="1">
    <citation type="submission" date="2020-08" db="EMBL/GenBank/DDBJ databases">
        <title>Genome public.</title>
        <authorList>
            <person name="Liu C."/>
            <person name="Sun Q."/>
        </authorList>
    </citation>
    <scope>NUCLEOTIDE SEQUENCE</scope>
    <source>
        <strain evidence="4">NSJ-12</strain>
    </source>
</reference>
<dbReference type="PANTHER" id="PTHR42901">
    <property type="entry name" value="ALCOHOL DEHYDROGENASE"/>
    <property type="match status" value="1"/>
</dbReference>
<dbReference type="EMBL" id="JACRSY010000017">
    <property type="protein sequence ID" value="MBC8580119.1"/>
    <property type="molecule type" value="Genomic_DNA"/>
</dbReference>
<evidence type="ECO:0000256" key="3">
    <source>
        <dbReference type="RuleBase" id="RU000363"/>
    </source>
</evidence>
<comment type="caution">
    <text evidence="4">The sequence shown here is derived from an EMBL/GenBank/DDBJ whole genome shotgun (WGS) entry which is preliminary data.</text>
</comment>
<keyword evidence="2" id="KW-0560">Oxidoreductase</keyword>
<keyword evidence="5" id="KW-1185">Reference proteome</keyword>
<evidence type="ECO:0000313" key="5">
    <source>
        <dbReference type="Proteomes" id="UP000655830"/>
    </source>
</evidence>
<dbReference type="PIRSF" id="PIRSF000126">
    <property type="entry name" value="11-beta-HSD1"/>
    <property type="match status" value="1"/>
</dbReference>
<sequence>MKKTALITGATSGIGKAYAVAYAAQGYQLILTGRRRELLESFAHDLSTYFKIKVTVCLVDFTNTKAFNSFISYIETALPIHVLVNNAGYGLEKSFTEDTFNIQWDMVNVHVKASIQLAHLISANLKALGLTGTIINVCSLASMIPLPTSAMYCSTKSFLVKFSESLALELKPYGIKVQALCPGFVHTDFHDKLGIAKEKCHTKGIVTWMGPEEVVKDSLKALKHNWQVICIPGIWNKAAYQVLKIVPRNLYYKAITEYDSCFSTKIK</sequence>
<proteinExistence type="inferred from homology"/>
<name>A0A926IEN9_9FIRM</name>
<dbReference type="GO" id="GO:0016491">
    <property type="term" value="F:oxidoreductase activity"/>
    <property type="evidence" value="ECO:0007669"/>
    <property type="project" value="UniProtKB-KW"/>
</dbReference>
<dbReference type="PRINTS" id="PR00080">
    <property type="entry name" value="SDRFAMILY"/>
</dbReference>
<dbReference type="RefSeq" id="WP_249332991.1">
    <property type="nucleotide sequence ID" value="NZ_JACRSY010000017.1"/>
</dbReference>
<accession>A0A926IEN9</accession>
<dbReference type="AlphaFoldDB" id="A0A926IEN9"/>
<protein>
    <submittedName>
        <fullName evidence="4">SDR family oxidoreductase</fullName>
    </submittedName>
</protein>
<dbReference type="CDD" id="cd05233">
    <property type="entry name" value="SDR_c"/>
    <property type="match status" value="1"/>
</dbReference>
<dbReference type="PRINTS" id="PR00081">
    <property type="entry name" value="GDHRDH"/>
</dbReference>
<dbReference type="InterPro" id="IPR002347">
    <property type="entry name" value="SDR_fam"/>
</dbReference>
<gene>
    <name evidence="4" type="ORF">H8718_11355</name>
</gene>
<evidence type="ECO:0000313" key="4">
    <source>
        <dbReference type="EMBL" id="MBC8580119.1"/>
    </source>
</evidence>
<dbReference type="Pfam" id="PF00106">
    <property type="entry name" value="adh_short"/>
    <property type="match status" value="1"/>
</dbReference>